<dbReference type="Gene3D" id="3.40.50.1820">
    <property type="entry name" value="alpha/beta hydrolase"/>
    <property type="match status" value="1"/>
</dbReference>
<dbReference type="InterPro" id="IPR029058">
    <property type="entry name" value="AB_hydrolase_fold"/>
</dbReference>
<dbReference type="Pfam" id="PF12697">
    <property type="entry name" value="Abhydrolase_6"/>
    <property type="match status" value="1"/>
</dbReference>
<dbReference type="GO" id="GO:0047372">
    <property type="term" value="F:monoacylglycerol lipase activity"/>
    <property type="evidence" value="ECO:0007669"/>
    <property type="project" value="TreeGrafter"/>
</dbReference>
<reference evidence="4 5" key="1">
    <citation type="submission" date="2017-08" db="EMBL/GenBank/DDBJ databases">
        <title>Acidophilic green algal genome provides insights into adaptation to an acidic environment.</title>
        <authorList>
            <person name="Hirooka S."/>
            <person name="Hirose Y."/>
            <person name="Kanesaki Y."/>
            <person name="Higuchi S."/>
            <person name="Fujiwara T."/>
            <person name="Onuma R."/>
            <person name="Era A."/>
            <person name="Ohbayashi R."/>
            <person name="Uzuka A."/>
            <person name="Nozaki H."/>
            <person name="Yoshikawa H."/>
            <person name="Miyagishima S.Y."/>
        </authorList>
    </citation>
    <scope>NUCLEOTIDE SEQUENCE [LARGE SCALE GENOMIC DNA]</scope>
    <source>
        <strain evidence="4 5">NIES-2499</strain>
    </source>
</reference>
<dbReference type="PANTHER" id="PTHR10794">
    <property type="entry name" value="ABHYDROLASE DOMAIN-CONTAINING PROTEIN"/>
    <property type="match status" value="1"/>
</dbReference>
<dbReference type="InterPro" id="IPR012020">
    <property type="entry name" value="ABHD4"/>
</dbReference>
<dbReference type="AlphaFoldDB" id="A0A250WXD1"/>
<dbReference type="PIRSF" id="PIRSF005211">
    <property type="entry name" value="Ab_hydro_YheT"/>
    <property type="match status" value="1"/>
</dbReference>
<dbReference type="EMBL" id="BEGY01000012">
    <property type="protein sequence ID" value="GAX75445.1"/>
    <property type="molecule type" value="Genomic_DNA"/>
</dbReference>
<dbReference type="SUPFAM" id="SSF53474">
    <property type="entry name" value="alpha/beta-Hydrolases"/>
    <property type="match status" value="1"/>
</dbReference>
<feature type="active site" description="Charge relay system" evidence="2">
    <location>
        <position position="360"/>
    </location>
</feature>
<dbReference type="Proteomes" id="UP000232323">
    <property type="component" value="Unassembled WGS sequence"/>
</dbReference>
<organism evidence="4 5">
    <name type="scientific">Chlamydomonas eustigma</name>
    <dbReference type="NCBI Taxonomy" id="1157962"/>
    <lineage>
        <taxon>Eukaryota</taxon>
        <taxon>Viridiplantae</taxon>
        <taxon>Chlorophyta</taxon>
        <taxon>core chlorophytes</taxon>
        <taxon>Chlorophyceae</taxon>
        <taxon>CS clade</taxon>
        <taxon>Chlamydomonadales</taxon>
        <taxon>Chlamydomonadaceae</taxon>
        <taxon>Chlamydomonas</taxon>
    </lineage>
</organism>
<dbReference type="GO" id="GO:0034338">
    <property type="term" value="F:short-chain carboxylesterase activity"/>
    <property type="evidence" value="ECO:0007669"/>
    <property type="project" value="TreeGrafter"/>
</dbReference>
<evidence type="ECO:0000256" key="2">
    <source>
        <dbReference type="PIRSR" id="PIRSR005211-1"/>
    </source>
</evidence>
<proteinExistence type="inferred from homology"/>
<comment type="similarity">
    <text evidence="1">Belongs to the AB hydrolase superfamily. AB hydrolase 4 family.</text>
</comment>
<keyword evidence="5" id="KW-1185">Reference proteome</keyword>
<sequence>MGCVSLASWGWYHNFAVCQKPEIFVGEGYLKQAVLPNCSFLLNTFRPTVWASHRHVQTILGLLRKLSIKATYTRQNILSSDGGTLGLDWWEGSLKFDYAPHDTPILLVLHGINGGSHEGYCKWACATAASKGWRAVVLNYRGCNGVPLTSPRGYAATMTHDVSRAVSAIKGLYPEAPLLAAGYSLGGLVLAKYLGEADMGMHSSYNTHGVLSPHSAYEGSGITAAAVISSPICMDRSSRNLARPFSFSFLYNLAIAYKLREYISEHEEAIRAQAGPMDIDAALNKWTMKEIEDEGLPAQFGYSSRLEYYGHASSLEYIPNIRTPTLFLQSKDDPFLGVLPDMECSDNPYTLLAATARGGHVAFMQGLMPLGRAYMDDAVIQFLDSVLKHYPAQTGTAGRAAESKTLLPSLSEAADTNNVGDPIEVSLFHQHHRSRL</sequence>
<protein>
    <recommendedName>
        <fullName evidence="3">AB hydrolase-1 domain-containing protein</fullName>
    </recommendedName>
</protein>
<dbReference type="InterPro" id="IPR050960">
    <property type="entry name" value="AB_hydrolase_4_sf"/>
</dbReference>
<evidence type="ECO:0000313" key="5">
    <source>
        <dbReference type="Proteomes" id="UP000232323"/>
    </source>
</evidence>
<dbReference type="OrthoDB" id="247542at2759"/>
<name>A0A250WXD1_9CHLO</name>
<feature type="active site" description="Charge relay system" evidence="2">
    <location>
        <position position="184"/>
    </location>
</feature>
<dbReference type="STRING" id="1157962.A0A250WXD1"/>
<evidence type="ECO:0000259" key="3">
    <source>
        <dbReference type="Pfam" id="PF12697"/>
    </source>
</evidence>
<dbReference type="InterPro" id="IPR000073">
    <property type="entry name" value="AB_hydrolase_1"/>
</dbReference>
<accession>A0A250WXD1</accession>
<dbReference type="PANTHER" id="PTHR10794:SF63">
    <property type="entry name" value="ALPHA_BETA HYDROLASE 1, ISOFORM A"/>
    <property type="match status" value="1"/>
</dbReference>
<gene>
    <name evidence="4" type="ORF">CEUSTIGMA_g2889.t1</name>
</gene>
<evidence type="ECO:0000313" key="4">
    <source>
        <dbReference type="EMBL" id="GAX75445.1"/>
    </source>
</evidence>
<feature type="domain" description="AB hydrolase-1" evidence="3">
    <location>
        <begin position="106"/>
        <end position="364"/>
    </location>
</feature>
<evidence type="ECO:0000256" key="1">
    <source>
        <dbReference type="ARBA" id="ARBA00010884"/>
    </source>
</evidence>
<comment type="caution">
    <text evidence="4">The sequence shown here is derived from an EMBL/GenBank/DDBJ whole genome shotgun (WGS) entry which is preliminary data.</text>
</comment>
<feature type="active site" description="Charge relay system" evidence="2">
    <location>
        <position position="333"/>
    </location>
</feature>